<comment type="caution">
    <text evidence="12">The sequence shown here is derived from an EMBL/GenBank/DDBJ whole genome shotgun (WGS) entry which is preliminary data.</text>
</comment>
<dbReference type="PANTHER" id="PTHR48467:SF1">
    <property type="entry name" value="GLUTAMATE SYNTHASE 1 [NADH], CHLOROPLASTIC-LIKE"/>
    <property type="match status" value="1"/>
</dbReference>
<evidence type="ECO:0000313" key="13">
    <source>
        <dbReference type="Proteomes" id="UP000523079"/>
    </source>
</evidence>
<dbReference type="RefSeq" id="WP_182561579.1">
    <property type="nucleotide sequence ID" value="NZ_JACGWT010000006.1"/>
</dbReference>
<evidence type="ECO:0000256" key="2">
    <source>
        <dbReference type="ARBA" id="ARBA00008312"/>
    </source>
</evidence>
<proteinExistence type="inferred from homology"/>
<dbReference type="GO" id="GO:0004324">
    <property type="term" value="F:ferredoxin-NADP+ reductase activity"/>
    <property type="evidence" value="ECO:0007669"/>
    <property type="project" value="UniProtKB-EC"/>
</dbReference>
<sequence>MTSTAGRPYLIAVVGAGPSGIYAAEALVQQTDVPVEVVVIDRLPTPFGLVRYGVAPDHPSIRSIRNTLERTLERSGVRFLGDVVVGRDLTVEELRARTDAVVYAYGSGTDQRLGVPGEDLDGSVAAPELVAWYCGHPDVHPDDPAVAGADVPGTARSGLTTAEIEQLITTTRSAVVIGVGNVALDVARVLIKSADDLADTDMADEVLDGLDRSTVTDVHLVGRRGPAYTAFTTKELRELGELDVDLVLDPSDFVLDASSEAVLAVEKVAARNVTVMRGWLDRPRTGARRRIHLHFWRRPVALHAADGDRVSSVELESTGLDADGRVRGTGAFSRIPAELVVRSVGYRGVELPGVPYDASTGRVPHAEGRVIRDGAFAPGEYVTGWIKRGPTGVIGTNKHDAVETVTALLADLAAGTQAPQHDLRELTELLEGRGVHPLGMPAWHRIDAAEIERGVSHGRPRSTLVHRSELLAAAEEGAEHPEVAGRMADRR</sequence>
<feature type="binding site" evidence="9">
    <location>
        <position position="19"/>
    </location>
    <ligand>
        <name>FAD</name>
        <dbReference type="ChEBI" id="CHEBI:57692"/>
    </ligand>
</feature>
<evidence type="ECO:0000256" key="6">
    <source>
        <dbReference type="ARBA" id="ARBA00022857"/>
    </source>
</evidence>
<dbReference type="InterPro" id="IPR023753">
    <property type="entry name" value="FAD/NAD-binding_dom"/>
</dbReference>
<keyword evidence="4" id="KW-0285">Flavoprotein</keyword>
<dbReference type="Pfam" id="PF07992">
    <property type="entry name" value="Pyr_redox_2"/>
    <property type="match status" value="1"/>
</dbReference>
<gene>
    <name evidence="12" type="ORF">FHX74_003630</name>
</gene>
<organism evidence="12 13">
    <name type="scientific">Microlunatus kandeliicorticis</name>
    <dbReference type="NCBI Taxonomy" id="1759536"/>
    <lineage>
        <taxon>Bacteria</taxon>
        <taxon>Bacillati</taxon>
        <taxon>Actinomycetota</taxon>
        <taxon>Actinomycetes</taxon>
        <taxon>Propionibacteriales</taxon>
        <taxon>Propionibacteriaceae</taxon>
        <taxon>Microlunatus</taxon>
    </lineage>
</organism>
<dbReference type="InterPro" id="IPR055275">
    <property type="entry name" value="Ferredox_Rdtase"/>
</dbReference>
<reference evidence="12 13" key="1">
    <citation type="submission" date="2020-07" db="EMBL/GenBank/DDBJ databases">
        <title>Sequencing the genomes of 1000 actinobacteria strains.</title>
        <authorList>
            <person name="Klenk H.-P."/>
        </authorList>
    </citation>
    <scope>NUCLEOTIDE SEQUENCE [LARGE SCALE GENOMIC DNA]</scope>
    <source>
        <strain evidence="12 13">DSM 100723</strain>
    </source>
</reference>
<comment type="similarity">
    <text evidence="2">Belongs to the ferredoxin--NADP reductase type 1 family.</text>
</comment>
<evidence type="ECO:0000256" key="10">
    <source>
        <dbReference type="PIRSR" id="PIRSR000362-2"/>
    </source>
</evidence>
<dbReference type="PRINTS" id="PR00419">
    <property type="entry name" value="ADXRDTASE"/>
</dbReference>
<evidence type="ECO:0000259" key="11">
    <source>
        <dbReference type="Pfam" id="PF07992"/>
    </source>
</evidence>
<comment type="catalytic activity">
    <reaction evidence="8">
        <text>2 reduced [2Fe-2S]-[ferredoxin] + NADP(+) + H(+) = 2 oxidized [2Fe-2S]-[ferredoxin] + NADPH</text>
        <dbReference type="Rhea" id="RHEA:20125"/>
        <dbReference type="Rhea" id="RHEA-COMP:10000"/>
        <dbReference type="Rhea" id="RHEA-COMP:10001"/>
        <dbReference type="ChEBI" id="CHEBI:15378"/>
        <dbReference type="ChEBI" id="CHEBI:33737"/>
        <dbReference type="ChEBI" id="CHEBI:33738"/>
        <dbReference type="ChEBI" id="CHEBI:57783"/>
        <dbReference type="ChEBI" id="CHEBI:58349"/>
        <dbReference type="EC" id="1.18.1.2"/>
    </reaction>
</comment>
<comment type="cofactor">
    <cofactor evidence="1 9">
        <name>FAD</name>
        <dbReference type="ChEBI" id="CHEBI:57692"/>
    </cofactor>
</comment>
<dbReference type="Gene3D" id="3.40.50.720">
    <property type="entry name" value="NAD(P)-binding Rossmann-like Domain"/>
    <property type="match status" value="1"/>
</dbReference>
<dbReference type="SUPFAM" id="SSF51971">
    <property type="entry name" value="Nucleotide-binding domain"/>
    <property type="match status" value="2"/>
</dbReference>
<evidence type="ECO:0000256" key="7">
    <source>
        <dbReference type="ARBA" id="ARBA00023002"/>
    </source>
</evidence>
<keyword evidence="5 9" id="KW-0274">FAD</keyword>
<dbReference type="InterPro" id="IPR036188">
    <property type="entry name" value="FAD/NAD-bd_sf"/>
</dbReference>
<evidence type="ECO:0000313" key="12">
    <source>
        <dbReference type="EMBL" id="MBA8795989.1"/>
    </source>
</evidence>
<evidence type="ECO:0000256" key="1">
    <source>
        <dbReference type="ARBA" id="ARBA00001974"/>
    </source>
</evidence>
<name>A0A7W3P7G3_9ACTN</name>
<accession>A0A7W3P7G3</accession>
<feature type="binding site" evidence="9">
    <location>
        <position position="385"/>
    </location>
    <ligand>
        <name>FAD</name>
        <dbReference type="ChEBI" id="CHEBI:57692"/>
    </ligand>
</feature>
<feature type="binding site" evidence="10">
    <location>
        <position position="392"/>
    </location>
    <ligand>
        <name>NADP(+)</name>
        <dbReference type="ChEBI" id="CHEBI:58349"/>
    </ligand>
</feature>
<keyword evidence="13" id="KW-1185">Reference proteome</keyword>
<feature type="binding site" evidence="10">
    <location>
        <begin position="223"/>
        <end position="224"/>
    </location>
    <ligand>
        <name>NADP(+)</name>
        <dbReference type="ChEBI" id="CHEBI:58349"/>
    </ligand>
</feature>
<evidence type="ECO:0000256" key="8">
    <source>
        <dbReference type="ARBA" id="ARBA00047776"/>
    </source>
</evidence>
<feature type="binding site" evidence="9">
    <location>
        <position position="85"/>
    </location>
    <ligand>
        <name>FAD</name>
        <dbReference type="ChEBI" id="CHEBI:57692"/>
    </ligand>
</feature>
<dbReference type="PIRSF" id="PIRSF000362">
    <property type="entry name" value="FNR"/>
    <property type="match status" value="1"/>
</dbReference>
<feature type="binding site" evidence="9">
    <location>
        <begin position="392"/>
        <end position="394"/>
    </location>
    <ligand>
        <name>FAD</name>
        <dbReference type="ChEBI" id="CHEBI:57692"/>
    </ligand>
</feature>
<dbReference type="AlphaFoldDB" id="A0A7W3P7G3"/>
<feature type="binding site" evidence="10">
    <location>
        <position position="235"/>
    </location>
    <ligand>
        <name>NADP(+)</name>
        <dbReference type="ChEBI" id="CHEBI:58349"/>
    </ligand>
</feature>
<dbReference type="InterPro" id="IPR021163">
    <property type="entry name" value="Ferredox_Rdtase_adrenod"/>
</dbReference>
<dbReference type="EC" id="1.18.1.2" evidence="3"/>
<evidence type="ECO:0000256" key="5">
    <source>
        <dbReference type="ARBA" id="ARBA00022827"/>
    </source>
</evidence>
<dbReference type="Gene3D" id="3.50.50.60">
    <property type="entry name" value="FAD/NAD(P)-binding domain"/>
    <property type="match status" value="1"/>
</dbReference>
<dbReference type="Proteomes" id="UP000523079">
    <property type="component" value="Unassembled WGS sequence"/>
</dbReference>
<feature type="domain" description="FAD/NAD(P)-binding" evidence="11">
    <location>
        <begin position="11"/>
        <end position="212"/>
    </location>
</feature>
<evidence type="ECO:0000256" key="4">
    <source>
        <dbReference type="ARBA" id="ARBA00022630"/>
    </source>
</evidence>
<dbReference type="EMBL" id="JACGWT010000006">
    <property type="protein sequence ID" value="MBA8795989.1"/>
    <property type="molecule type" value="Genomic_DNA"/>
</dbReference>
<dbReference type="PANTHER" id="PTHR48467">
    <property type="entry name" value="GLUTAMATE SYNTHASE 1 [NADH], CHLOROPLASTIC-LIKE"/>
    <property type="match status" value="1"/>
</dbReference>
<keyword evidence="7 12" id="KW-0560">Oxidoreductase</keyword>
<evidence type="ECO:0000256" key="9">
    <source>
        <dbReference type="PIRSR" id="PIRSR000362-1"/>
    </source>
</evidence>
<protein>
    <recommendedName>
        <fullName evidence="3">ferredoxin--NADP(+) reductase</fullName>
        <ecNumber evidence="3">1.18.1.2</ecNumber>
    </recommendedName>
</protein>
<evidence type="ECO:0000256" key="3">
    <source>
        <dbReference type="ARBA" id="ARBA00013223"/>
    </source>
</evidence>
<feature type="binding site" evidence="9">
    <location>
        <position position="49"/>
    </location>
    <ligand>
        <name>FAD</name>
        <dbReference type="ChEBI" id="CHEBI:57692"/>
    </ligand>
</feature>
<keyword evidence="6 10" id="KW-0521">NADP</keyword>